<feature type="chain" id="PRO_5034568323" evidence="1">
    <location>
        <begin position="21"/>
        <end position="305"/>
    </location>
</feature>
<name>A0A8E8PJR3_9EUKA</name>
<organism evidence="2">
    <name type="scientific">Paramoeba perurans</name>
    <dbReference type="NCBI Taxonomy" id="437603"/>
    <lineage>
        <taxon>Eukaryota</taxon>
        <taxon>Amoebozoa</taxon>
        <taxon>Discosea</taxon>
        <taxon>Flabellinia</taxon>
        <taxon>Dactylopodida</taxon>
        <taxon>Paramoebidae</taxon>
        <taxon>Paramoeba</taxon>
    </lineage>
</organism>
<sequence>MKFFVVLVLVAVCLPAAISAYECSGCDLDGAWRIADNTKLNNDDELIDQKFDGQVKWREEWMQFMTDYTQWVNNGKNSGSLQDQARQSCKEAIPDRVYQYRWEREIDDDEYQVRMYIYRGFEPRSDSWDRYCRLLVDEDQMSFVESNGQSIPELKGSVGWISKGLIDDIEGGNCRAIFRPKHVQQRCYVKNNKLRYPTEKFCADEQSSTPTITKHAWGGAHSHARYGCDQYTWDSDSNDDNIEQTCQRMYFVNTYNEQSLFFPGQVSGSNLVSLTSIRTPGDYCEYRVGGTGWSTFTGINPHPCQ</sequence>
<accession>A0A8E8PJR3</accession>
<keyword evidence="1" id="KW-0732">Signal</keyword>
<feature type="signal peptide" evidence="1">
    <location>
        <begin position="1"/>
        <end position="20"/>
    </location>
</feature>
<dbReference type="EMBL" id="MW534132">
    <property type="protein sequence ID" value="QWE91384.1"/>
    <property type="molecule type" value="mRNA"/>
</dbReference>
<proteinExistence type="evidence at transcript level"/>
<protein>
    <submittedName>
        <fullName evidence="2">Uncharacterized protein</fullName>
    </submittedName>
</protein>
<reference evidence="2" key="1">
    <citation type="submission" date="2021-01" db="EMBL/GenBank/DDBJ databases">
        <title>The complex microbiome of the pathogenic marine ectoparasite Neoparamoeba perurans.</title>
        <authorList>
            <person name="Botwright N.A."/>
            <person name="Greenfield P."/>
            <person name="McWilliam S."/>
            <person name="Stephen S."/>
            <person name="Hlinka O."/>
            <person name="Cook M.T."/>
            <person name="Wynne J.W."/>
        </authorList>
    </citation>
    <scope>NUCLEOTIDE SEQUENCE</scope>
    <source>
        <strain evidence="2">PPER_00011993</strain>
    </source>
</reference>
<evidence type="ECO:0000256" key="1">
    <source>
        <dbReference type="SAM" id="SignalP"/>
    </source>
</evidence>
<evidence type="ECO:0000313" key="2">
    <source>
        <dbReference type="EMBL" id="QWE91384.1"/>
    </source>
</evidence>
<dbReference type="AlphaFoldDB" id="A0A8E8PJR3"/>